<reference evidence="7 8" key="1">
    <citation type="journal article" date="2019" name="Sci. Rep.">
        <title>A high-quality genome of Eragrostis curvula grass provides insights into Poaceae evolution and supports new strategies to enhance forage quality.</title>
        <authorList>
            <person name="Carballo J."/>
            <person name="Santos B.A.C.M."/>
            <person name="Zappacosta D."/>
            <person name="Garbus I."/>
            <person name="Selva J.P."/>
            <person name="Gallo C.A."/>
            <person name="Diaz A."/>
            <person name="Albertini E."/>
            <person name="Caccamo M."/>
            <person name="Echenique V."/>
        </authorList>
    </citation>
    <scope>NUCLEOTIDE SEQUENCE [LARGE SCALE GENOMIC DNA]</scope>
    <source>
        <strain evidence="8">cv. Victoria</strain>
        <tissue evidence="7">Leaf</tissue>
    </source>
</reference>
<keyword evidence="3 6" id="KW-0812">Transmembrane</keyword>
<accession>A0A5J9VU15</accession>
<dbReference type="GO" id="GO:0009734">
    <property type="term" value="P:auxin-activated signaling pathway"/>
    <property type="evidence" value="ECO:0007669"/>
    <property type="project" value="InterPro"/>
</dbReference>
<comment type="similarity">
    <text evidence="2">Belongs to the tetraspanin (TM4SF) family.</text>
</comment>
<evidence type="ECO:0000256" key="1">
    <source>
        <dbReference type="ARBA" id="ARBA00004370"/>
    </source>
</evidence>
<evidence type="ECO:0000256" key="2">
    <source>
        <dbReference type="ARBA" id="ARBA00006840"/>
    </source>
</evidence>
<evidence type="ECO:0000313" key="7">
    <source>
        <dbReference type="EMBL" id="TVU39131.1"/>
    </source>
</evidence>
<name>A0A5J9VU15_9POAL</name>
<dbReference type="GO" id="GO:0016020">
    <property type="term" value="C:membrane"/>
    <property type="evidence" value="ECO:0007669"/>
    <property type="project" value="UniProtKB-SubCell"/>
</dbReference>
<comment type="subcellular location">
    <subcellularLocation>
        <location evidence="1">Membrane</location>
    </subcellularLocation>
</comment>
<dbReference type="OrthoDB" id="2014092at2759"/>
<keyword evidence="4 6" id="KW-1133">Transmembrane helix</keyword>
<evidence type="ECO:0000256" key="4">
    <source>
        <dbReference type="ARBA" id="ARBA00022989"/>
    </source>
</evidence>
<evidence type="ECO:0000256" key="3">
    <source>
        <dbReference type="ARBA" id="ARBA00022692"/>
    </source>
</evidence>
<dbReference type="Gramene" id="TVU39131">
    <property type="protein sequence ID" value="TVU39131"/>
    <property type="gene ID" value="EJB05_12536"/>
</dbReference>
<comment type="caution">
    <text evidence="7">The sequence shown here is derived from an EMBL/GenBank/DDBJ whole genome shotgun (WGS) entry which is preliminary data.</text>
</comment>
<dbReference type="AlphaFoldDB" id="A0A5J9VU15"/>
<sequence>MATFITVVKLLRRYKETAIWIHLLVMFFALLALLSLMIAAFVHVNIKLVDDGPPRSTIDDYEALVKPQPVREYSLGDYGGRLRRRVADPRYWARISGCIHHGNACSGMSPLFRDPNTGAFLANRTSNKYPGDPGLSPIESGCCKPPLSCGFTYVNQTTWTVPGVPTPTMTAADGAMTSKSFASSAIHARQASSPTTSRGPGPILSSSLLSLRSCTLFCTRFR</sequence>
<dbReference type="Proteomes" id="UP000324897">
    <property type="component" value="Chromosome 4"/>
</dbReference>
<evidence type="ECO:0000313" key="8">
    <source>
        <dbReference type="Proteomes" id="UP000324897"/>
    </source>
</evidence>
<proteinExistence type="inferred from homology"/>
<keyword evidence="5 6" id="KW-0472">Membrane</keyword>
<feature type="non-terminal residue" evidence="7">
    <location>
        <position position="1"/>
    </location>
</feature>
<dbReference type="PANTHER" id="PTHR32191">
    <property type="entry name" value="TETRASPANIN-8-RELATED"/>
    <property type="match status" value="1"/>
</dbReference>
<dbReference type="InterPro" id="IPR044991">
    <property type="entry name" value="TET_plant"/>
</dbReference>
<feature type="transmembrane region" description="Helical" evidence="6">
    <location>
        <begin position="19"/>
        <end position="42"/>
    </location>
</feature>
<organism evidence="7 8">
    <name type="scientific">Eragrostis curvula</name>
    <name type="common">weeping love grass</name>
    <dbReference type="NCBI Taxonomy" id="38414"/>
    <lineage>
        <taxon>Eukaryota</taxon>
        <taxon>Viridiplantae</taxon>
        <taxon>Streptophyta</taxon>
        <taxon>Embryophyta</taxon>
        <taxon>Tracheophyta</taxon>
        <taxon>Spermatophyta</taxon>
        <taxon>Magnoliopsida</taxon>
        <taxon>Liliopsida</taxon>
        <taxon>Poales</taxon>
        <taxon>Poaceae</taxon>
        <taxon>PACMAD clade</taxon>
        <taxon>Chloridoideae</taxon>
        <taxon>Eragrostideae</taxon>
        <taxon>Eragrostidinae</taxon>
        <taxon>Eragrostis</taxon>
    </lineage>
</organism>
<dbReference type="EMBL" id="RWGY01000007">
    <property type="protein sequence ID" value="TVU39131.1"/>
    <property type="molecule type" value="Genomic_DNA"/>
</dbReference>
<protein>
    <submittedName>
        <fullName evidence="7">Uncharacterized protein</fullName>
    </submittedName>
</protein>
<gene>
    <name evidence="7" type="ORF">EJB05_12536</name>
</gene>
<evidence type="ECO:0000256" key="5">
    <source>
        <dbReference type="ARBA" id="ARBA00023136"/>
    </source>
</evidence>
<evidence type="ECO:0000256" key="6">
    <source>
        <dbReference type="SAM" id="Phobius"/>
    </source>
</evidence>
<keyword evidence="8" id="KW-1185">Reference proteome</keyword>